<evidence type="ECO:0000313" key="4">
    <source>
        <dbReference type="Proteomes" id="UP000317951"/>
    </source>
</evidence>
<accession>A0A5C5Q842</accession>
<evidence type="ECO:0000313" key="1">
    <source>
        <dbReference type="EMBL" id="SDF94445.1"/>
    </source>
</evidence>
<evidence type="ECO:0000313" key="3">
    <source>
        <dbReference type="Proteomes" id="UP000182858"/>
    </source>
</evidence>
<organism evidence="2 4">
    <name type="scientific">Pseudomonas extremaustralis</name>
    <dbReference type="NCBI Taxonomy" id="359110"/>
    <lineage>
        <taxon>Bacteria</taxon>
        <taxon>Pseudomonadati</taxon>
        <taxon>Pseudomonadota</taxon>
        <taxon>Gammaproteobacteria</taxon>
        <taxon>Pseudomonadales</taxon>
        <taxon>Pseudomonadaceae</taxon>
        <taxon>Pseudomonas</taxon>
    </lineage>
</organism>
<evidence type="ECO:0000313" key="2">
    <source>
        <dbReference type="EMBL" id="TWS01832.1"/>
    </source>
</evidence>
<dbReference type="RefSeq" id="WP_010565376.1">
    <property type="nucleotide sequence ID" value="NZ_LT629689.1"/>
</dbReference>
<dbReference type="Proteomes" id="UP000317951">
    <property type="component" value="Unassembled WGS sequence"/>
</dbReference>
<dbReference type="AlphaFoldDB" id="A0A5C5Q842"/>
<protein>
    <submittedName>
        <fullName evidence="2">Uncharacterized protein</fullName>
    </submittedName>
</protein>
<dbReference type="OrthoDB" id="6885407at2"/>
<reference evidence="2 4" key="2">
    <citation type="submission" date="2019-06" db="EMBL/GenBank/DDBJ databases">
        <title>Pseudomonas bimorpha sp. nov. isolated from bovine raw milk and skim milk concentrate.</title>
        <authorList>
            <person name="Hofmann K."/>
            <person name="Huptas C."/>
            <person name="Doll E."/>
            <person name="Scherer S."/>
            <person name="Wenning M."/>
        </authorList>
    </citation>
    <scope>NUCLEOTIDE SEQUENCE [LARGE SCALE GENOMIC DNA]</scope>
    <source>
        <strain evidence="2 4">DSM 17835</strain>
    </source>
</reference>
<proteinExistence type="predicted"/>
<dbReference type="EMBL" id="VFET01000023">
    <property type="protein sequence ID" value="TWS01832.1"/>
    <property type="molecule type" value="Genomic_DNA"/>
</dbReference>
<gene>
    <name evidence="2" type="ORF">FIV36_22890</name>
    <name evidence="1" type="ORF">SAMN05216591_4460</name>
</gene>
<keyword evidence="3" id="KW-1185">Reference proteome</keyword>
<sequence>MAGKKATPDQNAQAVILREAGYTIPSIAHELALSVSTTQRILKANTAVAGATQQKLIAKAREDMLNAAFALEQVQMKAASLVMDDLAISQQIRRKLSMAVDQLDPGDIASLRALAASATTLKLTQDVYQRALPLERMNMALDVEEMPELQIRIMTEYDVAKLRAEQRREDAEQNGDAEAIEGETETIRWLESKEDEAWNKRLADEDDDIVIEGFDSEVT</sequence>
<name>A0A5C5Q842_9PSED</name>
<dbReference type="Proteomes" id="UP000182858">
    <property type="component" value="Chromosome I"/>
</dbReference>
<dbReference type="EMBL" id="LT629689">
    <property type="protein sequence ID" value="SDF94445.1"/>
    <property type="molecule type" value="Genomic_DNA"/>
</dbReference>
<reference evidence="1 3" key="1">
    <citation type="submission" date="2016-10" db="EMBL/GenBank/DDBJ databases">
        <authorList>
            <person name="Varghese N."/>
            <person name="Submissions S."/>
        </authorList>
    </citation>
    <scope>NUCLEOTIDE SEQUENCE [LARGE SCALE GENOMIC DNA]</scope>
    <source>
        <strain evidence="1 3">DSM 17835</strain>
    </source>
</reference>
<dbReference type="GeneID" id="78555822"/>